<keyword evidence="3" id="KW-1133">Transmembrane helix</keyword>
<accession>A0ABS2XW74</accession>
<dbReference type="PANTHER" id="PTHR23423">
    <property type="entry name" value="ORGANIC SOLUTE TRANSPORTER-RELATED"/>
    <property type="match status" value="1"/>
</dbReference>
<evidence type="ECO:0000313" key="5">
    <source>
        <dbReference type="EMBL" id="MBN3278164.1"/>
    </source>
</evidence>
<name>A0ABS2XW74_POLSP</name>
<comment type="subcellular location">
    <subcellularLocation>
        <location evidence="1">Membrane</location>
        <topology evidence="1">Multi-pass membrane protein</topology>
    </subcellularLocation>
</comment>
<keyword evidence="2" id="KW-0812">Transmembrane</keyword>
<evidence type="ECO:0000313" key="6">
    <source>
        <dbReference type="Proteomes" id="UP001166093"/>
    </source>
</evidence>
<feature type="non-terminal residue" evidence="5">
    <location>
        <position position="157"/>
    </location>
</feature>
<protein>
    <submittedName>
        <fullName evidence="5">OSTA protein</fullName>
    </submittedName>
</protein>
<proteinExistence type="predicted"/>
<keyword evidence="6" id="KW-1185">Reference proteome</keyword>
<keyword evidence="4" id="KW-0472">Membrane</keyword>
<dbReference type="Proteomes" id="UP001166093">
    <property type="component" value="Unassembled WGS sequence"/>
</dbReference>
<comment type="caution">
    <text evidence="5">The sequence shown here is derived from an EMBL/GenBank/DDBJ whole genome shotgun (WGS) entry which is preliminary data.</text>
</comment>
<evidence type="ECO:0000256" key="2">
    <source>
        <dbReference type="ARBA" id="ARBA00022692"/>
    </source>
</evidence>
<sequence length="157" mass="17634">MIVEEYGGEDAFIHRLHGVPMKISTGPCCCCCDCLPTIPMARKTLTVLNSGTLQAALLRPILLFFATVLWTNGNYEQGKSVLILAQAQVMNQQRLVMEMFILILVSRCYYRQQYHLNIEEGCPSQCQEQDKLKSHANGGVVLLTKPLMVSQQNVQLM</sequence>
<dbReference type="EMBL" id="JAAWVQ010077620">
    <property type="protein sequence ID" value="MBN3278164.1"/>
    <property type="molecule type" value="Genomic_DNA"/>
</dbReference>
<gene>
    <name evidence="5" type="primary">Slc51a</name>
    <name evidence="5" type="ORF">GTO93_0014443</name>
</gene>
<feature type="non-terminal residue" evidence="5">
    <location>
        <position position="1"/>
    </location>
</feature>
<dbReference type="Pfam" id="PF03619">
    <property type="entry name" value="Solute_trans_a"/>
    <property type="match status" value="1"/>
</dbReference>
<reference evidence="5" key="1">
    <citation type="journal article" date="2021" name="Cell">
        <title>Tracing the genetic footprints of vertebrate landing in non-teleost ray-finned fishes.</title>
        <authorList>
            <person name="Bi X."/>
            <person name="Wang K."/>
            <person name="Yang L."/>
            <person name="Pan H."/>
            <person name="Jiang H."/>
            <person name="Wei Q."/>
            <person name="Fang M."/>
            <person name="Yu H."/>
            <person name="Zhu C."/>
            <person name="Cai Y."/>
            <person name="He Y."/>
            <person name="Gan X."/>
            <person name="Zeng H."/>
            <person name="Yu D."/>
            <person name="Zhu Y."/>
            <person name="Jiang H."/>
            <person name="Qiu Q."/>
            <person name="Yang H."/>
            <person name="Zhang Y.E."/>
            <person name="Wang W."/>
            <person name="Zhu M."/>
            <person name="He S."/>
            <person name="Zhang G."/>
        </authorList>
    </citation>
    <scope>NUCLEOTIDE SEQUENCE</scope>
    <source>
        <strain evidence="5">Pddl_001</strain>
    </source>
</reference>
<evidence type="ECO:0000256" key="3">
    <source>
        <dbReference type="ARBA" id="ARBA00022989"/>
    </source>
</evidence>
<organism evidence="5 6">
    <name type="scientific">Polyodon spathula</name>
    <name type="common">North American paddlefish</name>
    <name type="synonym">Squalus spathula</name>
    <dbReference type="NCBI Taxonomy" id="7913"/>
    <lineage>
        <taxon>Eukaryota</taxon>
        <taxon>Metazoa</taxon>
        <taxon>Chordata</taxon>
        <taxon>Craniata</taxon>
        <taxon>Vertebrata</taxon>
        <taxon>Euteleostomi</taxon>
        <taxon>Actinopterygii</taxon>
        <taxon>Chondrostei</taxon>
        <taxon>Acipenseriformes</taxon>
        <taxon>Polyodontidae</taxon>
        <taxon>Polyodon</taxon>
    </lineage>
</organism>
<evidence type="ECO:0000256" key="4">
    <source>
        <dbReference type="ARBA" id="ARBA00023136"/>
    </source>
</evidence>
<evidence type="ECO:0000256" key="1">
    <source>
        <dbReference type="ARBA" id="ARBA00004141"/>
    </source>
</evidence>
<dbReference type="InterPro" id="IPR005178">
    <property type="entry name" value="Ostalpha/TMEM184C"/>
</dbReference>